<feature type="region of interest" description="Disordered" evidence="4">
    <location>
        <begin position="15"/>
        <end position="38"/>
    </location>
</feature>
<dbReference type="PRINTS" id="PR01415">
    <property type="entry name" value="ANKYRIN"/>
</dbReference>
<dbReference type="PANTHER" id="PTHR24189">
    <property type="entry name" value="MYOTROPHIN"/>
    <property type="match status" value="1"/>
</dbReference>
<evidence type="ECO:0000256" key="2">
    <source>
        <dbReference type="ARBA" id="ARBA00023043"/>
    </source>
</evidence>
<protein>
    <recommendedName>
        <fullName evidence="7">Ankyrin repeat domain-containing protein 49</fullName>
    </recommendedName>
</protein>
<feature type="compositionally biased region" description="Acidic residues" evidence="4">
    <location>
        <begin position="17"/>
        <end position="30"/>
    </location>
</feature>
<accession>A0A8K0JYK6</accession>
<name>A0A8K0JYK6_LADFU</name>
<keyword evidence="1" id="KW-0677">Repeat</keyword>
<reference evidence="5" key="1">
    <citation type="submission" date="2013-04" db="EMBL/GenBank/DDBJ databases">
        <authorList>
            <person name="Qu J."/>
            <person name="Murali S.C."/>
            <person name="Bandaranaike D."/>
            <person name="Bellair M."/>
            <person name="Blankenburg K."/>
            <person name="Chao H."/>
            <person name="Dinh H."/>
            <person name="Doddapaneni H."/>
            <person name="Downs B."/>
            <person name="Dugan-Rocha S."/>
            <person name="Elkadiri S."/>
            <person name="Gnanaolivu R.D."/>
            <person name="Hernandez B."/>
            <person name="Javaid M."/>
            <person name="Jayaseelan J.C."/>
            <person name="Lee S."/>
            <person name="Li M."/>
            <person name="Ming W."/>
            <person name="Munidasa M."/>
            <person name="Muniz J."/>
            <person name="Nguyen L."/>
            <person name="Ongeri F."/>
            <person name="Osuji N."/>
            <person name="Pu L.-L."/>
            <person name="Puazo M."/>
            <person name="Qu C."/>
            <person name="Quiroz J."/>
            <person name="Raj R."/>
            <person name="Weissenberger G."/>
            <person name="Xin Y."/>
            <person name="Zou X."/>
            <person name="Han Y."/>
            <person name="Richards S."/>
            <person name="Worley K."/>
            <person name="Muzny D."/>
            <person name="Gibbs R."/>
        </authorList>
    </citation>
    <scope>NUCLEOTIDE SEQUENCE</scope>
    <source>
        <strain evidence="5">Sampled in the wild</strain>
    </source>
</reference>
<dbReference type="InterPro" id="IPR050745">
    <property type="entry name" value="Multifunctional_regulatory"/>
</dbReference>
<dbReference type="SMART" id="SM00248">
    <property type="entry name" value="ANK"/>
    <property type="match status" value="4"/>
</dbReference>
<dbReference type="Pfam" id="PF12796">
    <property type="entry name" value="Ank_2"/>
    <property type="match status" value="1"/>
</dbReference>
<sequence>MVKLTFILSSKTFQNMSDEEDDDSLPDELPDIPSGSDKLSKMFVSGWDDDNEGIDEEPNPHENSKKEILWAAEHGDLSLVKKLIELEGICLLKEHDKDGYTPLHRACYNGHEDIVEYLVEKGADLDATTSDGWQPLHSACNWNFARCAKILLEHGANINAKTNGGLTALHLAAANSSARETLIVLLSNPWLDPSIMNNNDETASQVARRSGPNHSLFESVDECIRLI</sequence>
<dbReference type="AlphaFoldDB" id="A0A8K0JYK6"/>
<evidence type="ECO:0000313" key="6">
    <source>
        <dbReference type="Proteomes" id="UP000792457"/>
    </source>
</evidence>
<evidence type="ECO:0000256" key="3">
    <source>
        <dbReference type="PROSITE-ProRule" id="PRU00023"/>
    </source>
</evidence>
<dbReference type="SUPFAM" id="SSF48403">
    <property type="entry name" value="Ankyrin repeat"/>
    <property type="match status" value="1"/>
</dbReference>
<comment type="caution">
    <text evidence="5">The sequence shown here is derived from an EMBL/GenBank/DDBJ whole genome shotgun (WGS) entry which is preliminary data.</text>
</comment>
<dbReference type="Proteomes" id="UP000792457">
    <property type="component" value="Unassembled WGS sequence"/>
</dbReference>
<dbReference type="InterPro" id="IPR002110">
    <property type="entry name" value="Ankyrin_rpt"/>
</dbReference>
<keyword evidence="6" id="KW-1185">Reference proteome</keyword>
<feature type="repeat" description="ANK" evidence="3">
    <location>
        <begin position="98"/>
        <end position="130"/>
    </location>
</feature>
<evidence type="ECO:0000256" key="4">
    <source>
        <dbReference type="SAM" id="MobiDB-lite"/>
    </source>
</evidence>
<gene>
    <name evidence="5" type="ORF">J437_LFUL000049</name>
</gene>
<dbReference type="Gene3D" id="1.25.40.20">
    <property type="entry name" value="Ankyrin repeat-containing domain"/>
    <property type="match status" value="1"/>
</dbReference>
<dbReference type="PANTHER" id="PTHR24189:SF73">
    <property type="entry name" value="ANKYRIN REPEAT AND SOCS BOX-CONTAINING 15B"/>
    <property type="match status" value="1"/>
</dbReference>
<evidence type="ECO:0000256" key="1">
    <source>
        <dbReference type="ARBA" id="ARBA00022737"/>
    </source>
</evidence>
<dbReference type="EMBL" id="KZ308222">
    <property type="protein sequence ID" value="KAG8225070.1"/>
    <property type="molecule type" value="Genomic_DNA"/>
</dbReference>
<evidence type="ECO:0008006" key="7">
    <source>
        <dbReference type="Google" id="ProtNLM"/>
    </source>
</evidence>
<proteinExistence type="predicted"/>
<dbReference type="InterPro" id="IPR036770">
    <property type="entry name" value="Ankyrin_rpt-contain_sf"/>
</dbReference>
<reference evidence="5" key="2">
    <citation type="submission" date="2017-10" db="EMBL/GenBank/DDBJ databases">
        <title>Ladona fulva Genome sequencing and assembly.</title>
        <authorList>
            <person name="Murali S."/>
            <person name="Richards S."/>
            <person name="Bandaranaike D."/>
            <person name="Bellair M."/>
            <person name="Blankenburg K."/>
            <person name="Chao H."/>
            <person name="Dinh H."/>
            <person name="Doddapaneni H."/>
            <person name="Dugan-Rocha S."/>
            <person name="Elkadiri S."/>
            <person name="Gnanaolivu R."/>
            <person name="Hernandez B."/>
            <person name="Skinner E."/>
            <person name="Javaid M."/>
            <person name="Lee S."/>
            <person name="Li M."/>
            <person name="Ming W."/>
            <person name="Munidasa M."/>
            <person name="Muniz J."/>
            <person name="Nguyen L."/>
            <person name="Hughes D."/>
            <person name="Osuji N."/>
            <person name="Pu L.-L."/>
            <person name="Puazo M."/>
            <person name="Qu C."/>
            <person name="Quiroz J."/>
            <person name="Raj R."/>
            <person name="Weissenberger G."/>
            <person name="Xin Y."/>
            <person name="Zou X."/>
            <person name="Han Y."/>
            <person name="Worley K."/>
            <person name="Muzny D."/>
            <person name="Gibbs R."/>
        </authorList>
    </citation>
    <scope>NUCLEOTIDE SEQUENCE</scope>
    <source>
        <strain evidence="5">Sampled in the wild</strain>
    </source>
</reference>
<evidence type="ECO:0000313" key="5">
    <source>
        <dbReference type="EMBL" id="KAG8225070.1"/>
    </source>
</evidence>
<dbReference type="OrthoDB" id="19174at2759"/>
<feature type="repeat" description="ANK" evidence="3">
    <location>
        <begin position="131"/>
        <end position="163"/>
    </location>
</feature>
<organism evidence="5 6">
    <name type="scientific">Ladona fulva</name>
    <name type="common">Scarce chaser dragonfly</name>
    <name type="synonym">Libellula fulva</name>
    <dbReference type="NCBI Taxonomy" id="123851"/>
    <lineage>
        <taxon>Eukaryota</taxon>
        <taxon>Metazoa</taxon>
        <taxon>Ecdysozoa</taxon>
        <taxon>Arthropoda</taxon>
        <taxon>Hexapoda</taxon>
        <taxon>Insecta</taxon>
        <taxon>Pterygota</taxon>
        <taxon>Palaeoptera</taxon>
        <taxon>Odonata</taxon>
        <taxon>Epiprocta</taxon>
        <taxon>Anisoptera</taxon>
        <taxon>Libelluloidea</taxon>
        <taxon>Libellulidae</taxon>
        <taxon>Ladona</taxon>
    </lineage>
</organism>
<dbReference type="PROSITE" id="PS50088">
    <property type="entry name" value="ANK_REPEAT"/>
    <property type="match status" value="2"/>
</dbReference>
<dbReference type="PROSITE" id="PS50297">
    <property type="entry name" value="ANK_REP_REGION"/>
    <property type="match status" value="2"/>
</dbReference>
<keyword evidence="2 3" id="KW-0040">ANK repeat</keyword>